<dbReference type="Gramene" id="Solyc01g044540.1.1">
    <property type="protein sequence ID" value="Solyc01g044540.1.1.1"/>
    <property type="gene ID" value="Solyc01g044540.1"/>
</dbReference>
<evidence type="ECO:0000313" key="3">
    <source>
        <dbReference type="Proteomes" id="UP000004994"/>
    </source>
</evidence>
<evidence type="ECO:0000256" key="1">
    <source>
        <dbReference type="SAM" id="MobiDB-lite"/>
    </source>
</evidence>
<proteinExistence type="predicted"/>
<evidence type="ECO:0000313" key="2">
    <source>
        <dbReference type="EnsemblPlants" id="Solyc01g044540.1.1.1"/>
    </source>
</evidence>
<name>A0A3Q7EWL4_SOLLC</name>
<dbReference type="EnsemblPlants" id="Solyc01g044540.1.1">
    <property type="protein sequence ID" value="Solyc01g044540.1.1.1"/>
    <property type="gene ID" value="Solyc01g044540.1"/>
</dbReference>
<dbReference type="InParanoid" id="A0A3Q7EWL4"/>
<feature type="compositionally biased region" description="Basic and acidic residues" evidence="1">
    <location>
        <begin position="28"/>
        <end position="39"/>
    </location>
</feature>
<organism evidence="2">
    <name type="scientific">Solanum lycopersicum</name>
    <name type="common">Tomato</name>
    <name type="synonym">Lycopersicon esculentum</name>
    <dbReference type="NCBI Taxonomy" id="4081"/>
    <lineage>
        <taxon>Eukaryota</taxon>
        <taxon>Viridiplantae</taxon>
        <taxon>Streptophyta</taxon>
        <taxon>Embryophyta</taxon>
        <taxon>Tracheophyta</taxon>
        <taxon>Spermatophyta</taxon>
        <taxon>Magnoliopsida</taxon>
        <taxon>eudicotyledons</taxon>
        <taxon>Gunneridae</taxon>
        <taxon>Pentapetalae</taxon>
        <taxon>asterids</taxon>
        <taxon>lamiids</taxon>
        <taxon>Solanales</taxon>
        <taxon>Solanaceae</taxon>
        <taxon>Solanoideae</taxon>
        <taxon>Solaneae</taxon>
        <taxon>Solanum</taxon>
        <taxon>Solanum subgen. Lycopersicon</taxon>
    </lineage>
</organism>
<sequence length="50" mass="5705">MDKMDGDADETQSQGPPRFVSISQRVRVKGEQKETSEQGRRKRGGWGWDP</sequence>
<dbReference type="AlphaFoldDB" id="A0A3Q7EWL4"/>
<reference evidence="2" key="1">
    <citation type="journal article" date="2012" name="Nature">
        <title>The tomato genome sequence provides insights into fleshy fruit evolution.</title>
        <authorList>
            <consortium name="Tomato Genome Consortium"/>
        </authorList>
    </citation>
    <scope>NUCLEOTIDE SEQUENCE [LARGE SCALE GENOMIC DNA]</scope>
    <source>
        <strain evidence="2">cv. Heinz 1706</strain>
    </source>
</reference>
<accession>A0A3Q7EWL4</accession>
<reference evidence="2" key="2">
    <citation type="submission" date="2019-01" db="UniProtKB">
        <authorList>
            <consortium name="EnsemblPlants"/>
        </authorList>
    </citation>
    <scope>IDENTIFICATION</scope>
    <source>
        <strain evidence="2">cv. Heinz 1706</strain>
    </source>
</reference>
<protein>
    <submittedName>
        <fullName evidence="2">Uncharacterized protein</fullName>
    </submittedName>
</protein>
<keyword evidence="3" id="KW-1185">Reference proteome</keyword>
<dbReference type="PaxDb" id="4081-Solyc01g044540.1.1"/>
<feature type="region of interest" description="Disordered" evidence="1">
    <location>
        <begin position="1"/>
        <end position="50"/>
    </location>
</feature>
<dbReference type="Proteomes" id="UP000004994">
    <property type="component" value="Chromosome 1"/>
</dbReference>